<dbReference type="EMBL" id="QPKB01000005">
    <property type="protein sequence ID" value="RWR84999.1"/>
    <property type="molecule type" value="Genomic_DNA"/>
</dbReference>
<accession>A0A443P2P3</accession>
<evidence type="ECO:0000313" key="3">
    <source>
        <dbReference type="Proteomes" id="UP000283530"/>
    </source>
</evidence>
<dbReference type="AlphaFoldDB" id="A0A443P2P3"/>
<proteinExistence type="predicted"/>
<evidence type="ECO:0000256" key="1">
    <source>
        <dbReference type="SAM" id="MobiDB-lite"/>
    </source>
</evidence>
<dbReference type="OrthoDB" id="10559672at2759"/>
<evidence type="ECO:0000313" key="2">
    <source>
        <dbReference type="EMBL" id="RWR84999.1"/>
    </source>
</evidence>
<name>A0A443P2P3_9MAGN</name>
<feature type="region of interest" description="Disordered" evidence="1">
    <location>
        <begin position="1"/>
        <end position="28"/>
    </location>
</feature>
<reference evidence="2 3" key="1">
    <citation type="journal article" date="2019" name="Nat. Plants">
        <title>Stout camphor tree genome fills gaps in understanding of flowering plant genome evolution.</title>
        <authorList>
            <person name="Chaw S.M."/>
            <person name="Liu Y.C."/>
            <person name="Wu Y.W."/>
            <person name="Wang H.Y."/>
            <person name="Lin C.I."/>
            <person name="Wu C.S."/>
            <person name="Ke H.M."/>
            <person name="Chang L.Y."/>
            <person name="Hsu C.Y."/>
            <person name="Yang H.T."/>
            <person name="Sudianto E."/>
            <person name="Hsu M.H."/>
            <person name="Wu K.P."/>
            <person name="Wang L.N."/>
            <person name="Leebens-Mack J.H."/>
            <person name="Tsai I.J."/>
        </authorList>
    </citation>
    <scope>NUCLEOTIDE SEQUENCE [LARGE SCALE GENOMIC DNA]</scope>
    <source>
        <strain evidence="3">cv. Chaw 1501</strain>
        <tissue evidence="2">Young leaves</tissue>
    </source>
</reference>
<keyword evidence="3" id="KW-1185">Reference proteome</keyword>
<sequence length="93" mass="9727">MTNPAAADGYWGVPELRGDASVPGPDTDSSSIEIVIIAMPDCPYQHCSAPGASGGDRSGSSRRSDRVESAGYHLIGYPSAIGTLDICFGEKYF</sequence>
<protein>
    <submittedName>
        <fullName evidence="2">Uncharacterized protein</fullName>
    </submittedName>
</protein>
<dbReference type="Proteomes" id="UP000283530">
    <property type="component" value="Unassembled WGS sequence"/>
</dbReference>
<organism evidence="2 3">
    <name type="scientific">Cinnamomum micranthum f. kanehirae</name>
    <dbReference type="NCBI Taxonomy" id="337451"/>
    <lineage>
        <taxon>Eukaryota</taxon>
        <taxon>Viridiplantae</taxon>
        <taxon>Streptophyta</taxon>
        <taxon>Embryophyta</taxon>
        <taxon>Tracheophyta</taxon>
        <taxon>Spermatophyta</taxon>
        <taxon>Magnoliopsida</taxon>
        <taxon>Magnoliidae</taxon>
        <taxon>Laurales</taxon>
        <taxon>Lauraceae</taxon>
        <taxon>Cinnamomum</taxon>
    </lineage>
</organism>
<gene>
    <name evidence="2" type="ORF">CKAN_01383900</name>
</gene>
<comment type="caution">
    <text evidence="2">The sequence shown here is derived from an EMBL/GenBank/DDBJ whole genome shotgun (WGS) entry which is preliminary data.</text>
</comment>